<protein>
    <recommendedName>
        <fullName evidence="4">Peroxin/Ferlin domain-containing protein</fullName>
    </recommendedName>
</protein>
<evidence type="ECO:0000313" key="3">
    <source>
        <dbReference type="Proteomes" id="UP000006352"/>
    </source>
</evidence>
<evidence type="ECO:0000256" key="1">
    <source>
        <dbReference type="SAM" id="MobiDB-lite"/>
    </source>
</evidence>
<keyword evidence="3" id="KW-1185">Reference proteome</keyword>
<proteinExistence type="predicted"/>
<feature type="region of interest" description="Disordered" evidence="1">
    <location>
        <begin position="1"/>
        <end position="54"/>
    </location>
</feature>
<dbReference type="InterPro" id="IPR052646">
    <property type="entry name" value="Peroxisomal_PEX28-32"/>
</dbReference>
<dbReference type="GO" id="GO:0005778">
    <property type="term" value="C:peroxisomal membrane"/>
    <property type="evidence" value="ECO:0007669"/>
    <property type="project" value="TreeGrafter"/>
</dbReference>
<reference evidence="2 3" key="1">
    <citation type="journal article" date="2012" name="Appl. Environ. Microbiol.">
        <title>Short-read sequencing for genomic analysis of the brown rot fungus Fibroporia radiculosa.</title>
        <authorList>
            <person name="Tang J.D."/>
            <person name="Perkins A.D."/>
            <person name="Sonstegard T.S."/>
            <person name="Schroeder S.G."/>
            <person name="Burgess S.C."/>
            <person name="Diehl S.V."/>
        </authorList>
    </citation>
    <scope>NUCLEOTIDE SEQUENCE [LARGE SCALE GENOMIC DNA]</scope>
    <source>
        <strain evidence="2 3">TFFH 294</strain>
    </source>
</reference>
<dbReference type="HOGENOM" id="CLU_1806192_0_0_1"/>
<dbReference type="AlphaFoldDB" id="J4H447"/>
<gene>
    <name evidence="2" type="ORF">FIBRA_06536</name>
</gene>
<feature type="region of interest" description="Disordered" evidence="1">
    <location>
        <begin position="79"/>
        <end position="143"/>
    </location>
</feature>
<dbReference type="STRING" id="599839.J4H447"/>
<evidence type="ECO:0008006" key="4">
    <source>
        <dbReference type="Google" id="ProtNLM"/>
    </source>
</evidence>
<name>J4H447_9APHY</name>
<dbReference type="OrthoDB" id="5586090at2759"/>
<feature type="compositionally biased region" description="Basic and acidic residues" evidence="1">
    <location>
        <begin position="11"/>
        <end position="20"/>
    </location>
</feature>
<evidence type="ECO:0000313" key="2">
    <source>
        <dbReference type="EMBL" id="CCM04364.1"/>
    </source>
</evidence>
<dbReference type="GeneID" id="24099275"/>
<dbReference type="RefSeq" id="XP_012183647.1">
    <property type="nucleotide sequence ID" value="XM_012328257.1"/>
</dbReference>
<dbReference type="GO" id="GO:0007031">
    <property type="term" value="P:peroxisome organization"/>
    <property type="evidence" value="ECO:0007669"/>
    <property type="project" value="TreeGrafter"/>
</dbReference>
<organism evidence="2 3">
    <name type="scientific">Fibroporia radiculosa</name>
    <dbReference type="NCBI Taxonomy" id="599839"/>
    <lineage>
        <taxon>Eukaryota</taxon>
        <taxon>Fungi</taxon>
        <taxon>Dikarya</taxon>
        <taxon>Basidiomycota</taxon>
        <taxon>Agaricomycotina</taxon>
        <taxon>Agaricomycetes</taxon>
        <taxon>Polyporales</taxon>
        <taxon>Fibroporiaceae</taxon>
        <taxon>Fibroporia</taxon>
    </lineage>
</organism>
<dbReference type="PANTHER" id="PTHR31679:SF2">
    <property type="entry name" value="PEROXISOMAL MEMBRANE PROTEIN PEX30-RELATED"/>
    <property type="match status" value="1"/>
</dbReference>
<accession>J4H447</accession>
<dbReference type="Proteomes" id="UP000006352">
    <property type="component" value="Unassembled WGS sequence"/>
</dbReference>
<dbReference type="EMBL" id="HE797153">
    <property type="protein sequence ID" value="CCM04364.1"/>
    <property type="molecule type" value="Genomic_DNA"/>
</dbReference>
<dbReference type="InParanoid" id="J4H447"/>
<feature type="compositionally biased region" description="Acidic residues" evidence="1">
    <location>
        <begin position="21"/>
        <end position="35"/>
    </location>
</feature>
<sequence>MSLSLGGGSPERQKSDRERDDGDAEDERQDGDMFTDADGWVYGDNKWEGASGKGGMGKYTRFRRWTRIAVLSEIVEPVGPGEMGVRKDTPQDDANGLSVAASPVDAPALPEWQPVLGRPDSLDKKLPGEVDEDRLRRRSKGGN</sequence>
<dbReference type="PANTHER" id="PTHR31679">
    <property type="entry name" value="PEROXISOMAL MEMBRANE PROTEIN PEX30-RELATED"/>
    <property type="match status" value="1"/>
</dbReference>